<dbReference type="AlphaFoldDB" id="A0A1F5YT62"/>
<feature type="transmembrane region" description="Helical" evidence="1">
    <location>
        <begin position="88"/>
        <end position="106"/>
    </location>
</feature>
<reference evidence="2 3" key="1">
    <citation type="journal article" date="2016" name="Nat. Commun.">
        <title>Thousands of microbial genomes shed light on interconnected biogeochemical processes in an aquifer system.</title>
        <authorList>
            <person name="Anantharaman K."/>
            <person name="Brown C.T."/>
            <person name="Hug L.A."/>
            <person name="Sharon I."/>
            <person name="Castelle C.J."/>
            <person name="Probst A.J."/>
            <person name="Thomas B.C."/>
            <person name="Singh A."/>
            <person name="Wilkins M.J."/>
            <person name="Karaoz U."/>
            <person name="Brodie E.L."/>
            <person name="Williams K.H."/>
            <person name="Hubbard S.S."/>
            <person name="Banfield J.F."/>
        </authorList>
    </citation>
    <scope>NUCLEOTIDE SEQUENCE [LARGE SCALE GENOMIC DNA]</scope>
</reference>
<keyword evidence="1" id="KW-1133">Transmembrane helix</keyword>
<gene>
    <name evidence="2" type="ORF">A2W14_03600</name>
</gene>
<dbReference type="EMBL" id="MFJA01000038">
    <property type="protein sequence ID" value="OGG03157.1"/>
    <property type="molecule type" value="Genomic_DNA"/>
</dbReference>
<name>A0A1F5YT62_9BACT</name>
<organism evidence="2 3">
    <name type="scientific">Candidatus Gottesmanbacteria bacterium RBG_16_37_8</name>
    <dbReference type="NCBI Taxonomy" id="1798371"/>
    <lineage>
        <taxon>Bacteria</taxon>
        <taxon>Candidatus Gottesmaniibacteriota</taxon>
    </lineage>
</organism>
<accession>A0A1F5YT62</accession>
<feature type="transmembrane region" description="Helical" evidence="1">
    <location>
        <begin position="112"/>
        <end position="133"/>
    </location>
</feature>
<evidence type="ECO:0000313" key="3">
    <source>
        <dbReference type="Proteomes" id="UP000176665"/>
    </source>
</evidence>
<sequence length="287" mass="33129">MFFCLIIPLTFGIIVYKYRGDIRINNTGLWKSEIILEKSVKSLEYFFLRSTNMYNHNLPLIGQIVYLPTVFYLIGSLLFIFGFPHFILAVWILMVILISGLSQGYANPEISFAIHRAIIVIPFIIWGILDLIYKKKCAVSRRITVIIFLTLTAFNFLMIKEIYNKFAEDFDIRSLFLRQIIKTANRFNLLPDEKIQLGGYDSPNPDNSGLMDDHLIYFFPRFTQLPADQSCLTGFDPSENMILLTRSSACREELAMLPSAPSITQFSFDFSGIDYTFDDIVYLNFSD</sequence>
<dbReference type="Proteomes" id="UP000176665">
    <property type="component" value="Unassembled WGS sequence"/>
</dbReference>
<feature type="transmembrane region" description="Helical" evidence="1">
    <location>
        <begin position="60"/>
        <end position="81"/>
    </location>
</feature>
<keyword evidence="1" id="KW-0472">Membrane</keyword>
<protein>
    <recommendedName>
        <fullName evidence="4">Glycosyltransferase RgtA/B/C/D-like domain-containing protein</fullName>
    </recommendedName>
</protein>
<evidence type="ECO:0008006" key="4">
    <source>
        <dbReference type="Google" id="ProtNLM"/>
    </source>
</evidence>
<keyword evidence="1" id="KW-0812">Transmembrane</keyword>
<feature type="transmembrane region" description="Helical" evidence="1">
    <location>
        <begin position="145"/>
        <end position="163"/>
    </location>
</feature>
<evidence type="ECO:0000256" key="1">
    <source>
        <dbReference type="SAM" id="Phobius"/>
    </source>
</evidence>
<evidence type="ECO:0000313" key="2">
    <source>
        <dbReference type="EMBL" id="OGG03157.1"/>
    </source>
</evidence>
<comment type="caution">
    <text evidence="2">The sequence shown here is derived from an EMBL/GenBank/DDBJ whole genome shotgun (WGS) entry which is preliminary data.</text>
</comment>
<dbReference type="STRING" id="1798371.A2W14_03600"/>
<proteinExistence type="predicted"/>